<name>A0A0F9H9U7_9ZZZZ</name>
<gene>
    <name evidence="1" type="ORF">LCGC14_1729180</name>
</gene>
<organism evidence="1">
    <name type="scientific">marine sediment metagenome</name>
    <dbReference type="NCBI Taxonomy" id="412755"/>
    <lineage>
        <taxon>unclassified sequences</taxon>
        <taxon>metagenomes</taxon>
        <taxon>ecological metagenomes</taxon>
    </lineage>
</organism>
<sequence>LYAVGNMIKEIKLERKLEEKDNIIEEKDKIIKRLKKQLNGK</sequence>
<comment type="caution">
    <text evidence="1">The sequence shown here is derived from an EMBL/GenBank/DDBJ whole genome shotgun (WGS) entry which is preliminary data.</text>
</comment>
<feature type="non-terminal residue" evidence="1">
    <location>
        <position position="1"/>
    </location>
</feature>
<protein>
    <submittedName>
        <fullName evidence="1">Uncharacterized protein</fullName>
    </submittedName>
</protein>
<reference evidence="1" key="1">
    <citation type="journal article" date="2015" name="Nature">
        <title>Complex archaea that bridge the gap between prokaryotes and eukaryotes.</title>
        <authorList>
            <person name="Spang A."/>
            <person name="Saw J.H."/>
            <person name="Jorgensen S.L."/>
            <person name="Zaremba-Niedzwiedzka K."/>
            <person name="Martijn J."/>
            <person name="Lind A.E."/>
            <person name="van Eijk R."/>
            <person name="Schleper C."/>
            <person name="Guy L."/>
            <person name="Ettema T.J."/>
        </authorList>
    </citation>
    <scope>NUCLEOTIDE SEQUENCE</scope>
</reference>
<proteinExistence type="predicted"/>
<dbReference type="AlphaFoldDB" id="A0A0F9H9U7"/>
<dbReference type="EMBL" id="LAZR01015670">
    <property type="protein sequence ID" value="KKM07909.1"/>
    <property type="molecule type" value="Genomic_DNA"/>
</dbReference>
<evidence type="ECO:0000313" key="1">
    <source>
        <dbReference type="EMBL" id="KKM07909.1"/>
    </source>
</evidence>
<accession>A0A0F9H9U7</accession>